<dbReference type="SFLD" id="SFLDS00019">
    <property type="entry name" value="Glutathione_Transferase_(cytos"/>
    <property type="match status" value="1"/>
</dbReference>
<dbReference type="Pfam" id="PF02798">
    <property type="entry name" value="GST_N"/>
    <property type="match status" value="1"/>
</dbReference>
<organism evidence="5 6">
    <name type="scientific">Sphingobium lignivorans</name>
    <dbReference type="NCBI Taxonomy" id="2735886"/>
    <lineage>
        <taxon>Bacteria</taxon>
        <taxon>Pseudomonadati</taxon>
        <taxon>Pseudomonadota</taxon>
        <taxon>Alphaproteobacteria</taxon>
        <taxon>Sphingomonadales</taxon>
        <taxon>Sphingomonadaceae</taxon>
        <taxon>Sphingobium</taxon>
    </lineage>
</organism>
<dbReference type="SUPFAM" id="SSF47616">
    <property type="entry name" value="GST C-terminal domain-like"/>
    <property type="match status" value="1"/>
</dbReference>
<feature type="domain" description="GST C-terminal" evidence="4">
    <location>
        <begin position="91"/>
        <end position="217"/>
    </location>
</feature>
<reference evidence="5 6" key="1">
    <citation type="submission" date="2020-08" db="EMBL/GenBank/DDBJ databases">
        <title>Exploring microbial biodiversity for novel pathways involved in the catabolism of aromatic compounds derived from lignin.</title>
        <authorList>
            <person name="Elkins J."/>
        </authorList>
    </citation>
    <scope>NUCLEOTIDE SEQUENCE [LARGE SCALE GENOMIC DNA]</scope>
    <source>
        <strain evidence="5 6">B1D3A</strain>
    </source>
</reference>
<dbReference type="NCBIfam" id="TIGR01262">
    <property type="entry name" value="maiA"/>
    <property type="match status" value="1"/>
</dbReference>
<dbReference type="Gene3D" id="3.40.30.10">
    <property type="entry name" value="Glutaredoxin"/>
    <property type="match status" value="1"/>
</dbReference>
<feature type="domain" description="GST N-terminal" evidence="3">
    <location>
        <begin position="5"/>
        <end position="86"/>
    </location>
</feature>
<gene>
    <name evidence="5" type="ORF">HNP60_000612</name>
</gene>
<protein>
    <submittedName>
        <fullName evidence="5">Maleylpyruvate isomerase</fullName>
        <ecNumber evidence="5">5.2.1.4</ecNumber>
    </submittedName>
</protein>
<keyword evidence="5" id="KW-0413">Isomerase</keyword>
<comment type="similarity">
    <text evidence="1">Belongs to the GST superfamily. Zeta family.</text>
</comment>
<dbReference type="RefSeq" id="WP_184150042.1">
    <property type="nucleotide sequence ID" value="NZ_JACHKA010000001.1"/>
</dbReference>
<dbReference type="InterPro" id="IPR034333">
    <property type="entry name" value="GST_Zeta_N"/>
</dbReference>
<dbReference type="Pfam" id="PF13410">
    <property type="entry name" value="GST_C_2"/>
    <property type="match status" value="1"/>
</dbReference>
<dbReference type="InterPro" id="IPR004045">
    <property type="entry name" value="Glutathione_S-Trfase_N"/>
</dbReference>
<dbReference type="Gene3D" id="1.20.1050.10">
    <property type="match status" value="1"/>
</dbReference>
<dbReference type="CDD" id="cd03042">
    <property type="entry name" value="GST_N_Zeta"/>
    <property type="match status" value="1"/>
</dbReference>
<dbReference type="EMBL" id="JACHKA010000001">
    <property type="protein sequence ID" value="MBB5984638.1"/>
    <property type="molecule type" value="Genomic_DNA"/>
</dbReference>
<evidence type="ECO:0000313" key="6">
    <source>
        <dbReference type="Proteomes" id="UP001138540"/>
    </source>
</evidence>
<evidence type="ECO:0000259" key="3">
    <source>
        <dbReference type="PROSITE" id="PS50404"/>
    </source>
</evidence>
<dbReference type="InterPro" id="IPR036249">
    <property type="entry name" value="Thioredoxin-like_sf"/>
</dbReference>
<dbReference type="GO" id="GO:0050077">
    <property type="term" value="F:maleylpyruvate isomerase activity"/>
    <property type="evidence" value="ECO:0007669"/>
    <property type="project" value="UniProtKB-EC"/>
</dbReference>
<dbReference type="PROSITE" id="PS50405">
    <property type="entry name" value="GST_CTER"/>
    <property type="match status" value="1"/>
</dbReference>
<dbReference type="InterPro" id="IPR036282">
    <property type="entry name" value="Glutathione-S-Trfase_C_sf"/>
</dbReference>
<dbReference type="InterPro" id="IPR040079">
    <property type="entry name" value="Glutathione_S-Trfase"/>
</dbReference>
<evidence type="ECO:0000256" key="1">
    <source>
        <dbReference type="ARBA" id="ARBA00010007"/>
    </source>
</evidence>
<evidence type="ECO:0000259" key="4">
    <source>
        <dbReference type="PROSITE" id="PS50405"/>
    </source>
</evidence>
<evidence type="ECO:0000313" key="5">
    <source>
        <dbReference type="EMBL" id="MBB5984638.1"/>
    </source>
</evidence>
<accession>A0ABR6NDP0</accession>
<keyword evidence="6" id="KW-1185">Reference proteome</keyword>
<feature type="region of interest" description="Disordered" evidence="2">
    <location>
        <begin position="202"/>
        <end position="223"/>
    </location>
</feature>
<dbReference type="PANTHER" id="PTHR42673">
    <property type="entry name" value="MALEYLACETOACETATE ISOMERASE"/>
    <property type="match status" value="1"/>
</dbReference>
<comment type="caution">
    <text evidence="5">The sequence shown here is derived from an EMBL/GenBank/DDBJ whole genome shotgun (WGS) entry which is preliminary data.</text>
</comment>
<evidence type="ECO:0000256" key="2">
    <source>
        <dbReference type="SAM" id="MobiDB-lite"/>
    </source>
</evidence>
<dbReference type="PANTHER" id="PTHR42673:SF4">
    <property type="entry name" value="MALEYLACETOACETATE ISOMERASE"/>
    <property type="match status" value="1"/>
</dbReference>
<dbReference type="EC" id="5.2.1.4" evidence="5"/>
<dbReference type="PROSITE" id="PS50404">
    <property type="entry name" value="GST_NTER"/>
    <property type="match status" value="1"/>
</dbReference>
<dbReference type="InterPro" id="IPR005955">
    <property type="entry name" value="GST_Zeta"/>
</dbReference>
<name>A0ABR6NDP0_9SPHN</name>
<dbReference type="Proteomes" id="UP001138540">
    <property type="component" value="Unassembled WGS sequence"/>
</dbReference>
<sequence>MTAPGPLILHDYWRSGASYRVRIALNIKGLAYEQVAHDLRAGAQRAPDYLALNPQGLVPALATDGGLLTQSLAIIEYLDETCPDPPLLPEGAADRAMVRAMAAAIACDIHPLQNARVLGWLGDALGADEVARKRWIGHWIGTGFAALEAMIRQHGRGFAFGSRLSLVDCCLVPQLYTARRFGVALEGFPALVEAAENAAGDPRVAAAHPDRQPDAPGAAALPA</sequence>
<proteinExistence type="inferred from homology"/>
<dbReference type="SFLD" id="SFLDG00358">
    <property type="entry name" value="Main_(cytGST)"/>
    <property type="match status" value="1"/>
</dbReference>
<dbReference type="SUPFAM" id="SSF52833">
    <property type="entry name" value="Thioredoxin-like"/>
    <property type="match status" value="1"/>
</dbReference>
<dbReference type="InterPro" id="IPR010987">
    <property type="entry name" value="Glutathione-S-Trfase_C-like"/>
</dbReference>